<evidence type="ECO:0000256" key="4">
    <source>
        <dbReference type="ARBA" id="ARBA00023136"/>
    </source>
</evidence>
<reference evidence="8 9" key="1">
    <citation type="journal article" date="2014" name="Genome Announc.">
        <title>Draft genome sequences of eight enterohepatic helicobacter species isolated from both laboratory and wild rodents.</title>
        <authorList>
            <person name="Sheh A."/>
            <person name="Shen Z."/>
            <person name="Fox J.G."/>
        </authorList>
    </citation>
    <scope>NUCLEOTIDE SEQUENCE [LARGE SCALE GENOMIC DNA]</scope>
    <source>
        <strain evidence="8 9">MIT 01-6451</strain>
    </source>
</reference>
<feature type="transmembrane region" description="Helical" evidence="5">
    <location>
        <begin position="452"/>
        <end position="474"/>
    </location>
</feature>
<keyword evidence="2 5" id="KW-0812">Transmembrane</keyword>
<feature type="transmembrane region" description="Helical" evidence="5">
    <location>
        <begin position="112"/>
        <end position="129"/>
    </location>
</feature>
<feature type="transmembrane region" description="Helical" evidence="5">
    <location>
        <begin position="280"/>
        <end position="299"/>
    </location>
</feature>
<keyword evidence="9" id="KW-1185">Reference proteome</keyword>
<sequence length="490" mass="54065">MPESMNFSFMQLNLPLLIPMCISLLGGIVLLGVGIFSKTKSRELYIAISMLFVILNLGFLILEGNPTRQFGFFNLLLVDGYSLLVQFIILISTFIILLFLMHKNTLEETQHAEFYALLLFAIAGFGFMVSSENLILILLGLECASLSLYTLIALHNKAQAFEAAIKYFVMGALATALYAFGALLLYATTGSIEISHIALFLDKESSKFSFLVLAGFIFLFCALGFKISIVPFHTWGPDVYEGSNSLLAAFIAIAPKIATLGVLIRILGVFTQSHNPFVEYTLYAFVVLTISVPNLIALVQKDVKRMLAYSSISHSGFVLGAILINAPEIVFLYWFFFIFANLGAFGILWLSIDCKDTNNDSHTFESLSGLIKTNPTLAILLTLFMFALGGIPPFCVFWGKMYLMQSVLSADYVYLAVIMAINSILAAFYYLKVIIYVFAKEPRDAIPHRASLETSSIFALGITTIVSIGCIFMVQNLLDIIANYIGSGGF</sequence>
<feature type="transmembrane region" description="Helical" evidence="5">
    <location>
        <begin position="12"/>
        <end position="37"/>
    </location>
</feature>
<comment type="subcellular location">
    <subcellularLocation>
        <location evidence="5">Cell membrane</location>
        <topology evidence="5">Multi-pass membrane protein</topology>
    </subcellularLocation>
    <subcellularLocation>
        <location evidence="1">Endomembrane system</location>
        <topology evidence="1">Multi-pass membrane protein</topology>
    </subcellularLocation>
    <subcellularLocation>
        <location evidence="6">Membrane</location>
        <topology evidence="6">Multi-pass membrane protein</topology>
    </subcellularLocation>
</comment>
<feature type="transmembrane region" description="Helical" evidence="5">
    <location>
        <begin position="208"/>
        <end position="225"/>
    </location>
</feature>
<dbReference type="GO" id="GO:0008137">
    <property type="term" value="F:NADH dehydrogenase (ubiquinone) activity"/>
    <property type="evidence" value="ECO:0007669"/>
    <property type="project" value="InterPro"/>
</dbReference>
<feature type="transmembrane region" description="Helical" evidence="5">
    <location>
        <begin position="412"/>
        <end position="431"/>
    </location>
</feature>
<dbReference type="PANTHER" id="PTHR22773">
    <property type="entry name" value="NADH DEHYDROGENASE"/>
    <property type="match status" value="1"/>
</dbReference>
<gene>
    <name evidence="5 8" type="primary">nuoN</name>
    <name evidence="8" type="ORF">LS65_007330</name>
</gene>
<evidence type="ECO:0000256" key="2">
    <source>
        <dbReference type="ARBA" id="ARBA00022692"/>
    </source>
</evidence>
<dbReference type="STRING" id="425400.LS65_05415"/>
<name>A0A4U8TK16_9HELI</name>
<organism evidence="8 9">
    <name type="scientific">Helicobacter japonicus</name>
    <dbReference type="NCBI Taxonomy" id="425400"/>
    <lineage>
        <taxon>Bacteria</taxon>
        <taxon>Pseudomonadati</taxon>
        <taxon>Campylobacterota</taxon>
        <taxon>Epsilonproteobacteria</taxon>
        <taxon>Campylobacterales</taxon>
        <taxon>Helicobacteraceae</taxon>
        <taxon>Helicobacter</taxon>
    </lineage>
</organism>
<dbReference type="EC" id="7.1.1.-" evidence="5"/>
<dbReference type="InterPro" id="IPR010096">
    <property type="entry name" value="NADH-Q_OxRdtase_suN/2"/>
</dbReference>
<keyword evidence="5" id="KW-1278">Translocase</keyword>
<accession>A0A4U8TK16</accession>
<evidence type="ECO:0000256" key="5">
    <source>
        <dbReference type="HAMAP-Rule" id="MF_00445"/>
    </source>
</evidence>
<dbReference type="Pfam" id="PF00361">
    <property type="entry name" value="Proton_antipo_M"/>
    <property type="match status" value="1"/>
</dbReference>
<dbReference type="GO" id="GO:0012505">
    <property type="term" value="C:endomembrane system"/>
    <property type="evidence" value="ECO:0007669"/>
    <property type="project" value="UniProtKB-SubCell"/>
</dbReference>
<protein>
    <recommendedName>
        <fullName evidence="5">NADH-quinone oxidoreductase subunit N</fullName>
        <ecNumber evidence="5">7.1.1.-</ecNumber>
    </recommendedName>
    <alternativeName>
        <fullName evidence="5">NADH dehydrogenase I subunit N</fullName>
    </alternativeName>
    <alternativeName>
        <fullName evidence="5">NDH-1 subunit N</fullName>
    </alternativeName>
</protein>
<dbReference type="RefSeq" id="WP_034362200.1">
    <property type="nucleotide sequence ID" value="NZ_CAJUDB010000009.1"/>
</dbReference>
<dbReference type="AlphaFoldDB" id="A0A4U8TK16"/>
<dbReference type="Proteomes" id="UP000029707">
    <property type="component" value="Unassembled WGS sequence"/>
</dbReference>
<feature type="transmembrane region" description="Helical" evidence="5">
    <location>
        <begin position="306"/>
        <end position="325"/>
    </location>
</feature>
<proteinExistence type="inferred from homology"/>
<evidence type="ECO:0000259" key="7">
    <source>
        <dbReference type="Pfam" id="PF00361"/>
    </source>
</evidence>
<feature type="domain" description="NADH:quinone oxidoreductase/Mrp antiporter transmembrane" evidence="7">
    <location>
        <begin position="131"/>
        <end position="425"/>
    </location>
</feature>
<feature type="transmembrane region" description="Helical" evidence="5">
    <location>
        <begin position="81"/>
        <end position="100"/>
    </location>
</feature>
<evidence type="ECO:0000313" key="8">
    <source>
        <dbReference type="EMBL" id="TLE00712.1"/>
    </source>
</evidence>
<keyword evidence="5" id="KW-0520">NAD</keyword>
<keyword evidence="3 5" id="KW-1133">Transmembrane helix</keyword>
<feature type="transmembrane region" description="Helical" evidence="5">
    <location>
        <begin position="135"/>
        <end position="155"/>
    </location>
</feature>
<feature type="transmembrane region" description="Helical" evidence="5">
    <location>
        <begin position="167"/>
        <end position="188"/>
    </location>
</feature>
<dbReference type="OrthoDB" id="9768329at2"/>
<evidence type="ECO:0000256" key="1">
    <source>
        <dbReference type="ARBA" id="ARBA00004127"/>
    </source>
</evidence>
<dbReference type="GO" id="GO:0005886">
    <property type="term" value="C:plasma membrane"/>
    <property type="evidence" value="ECO:0007669"/>
    <property type="project" value="UniProtKB-SubCell"/>
</dbReference>
<feature type="transmembrane region" description="Helical" evidence="5">
    <location>
        <begin position="246"/>
        <end position="268"/>
    </location>
</feature>
<dbReference type="HAMAP" id="MF_00445">
    <property type="entry name" value="NDH1_NuoN_1"/>
    <property type="match status" value="1"/>
</dbReference>
<comment type="catalytic activity">
    <reaction evidence="5">
        <text>a quinone + NADH + 5 H(+)(in) = a quinol + NAD(+) + 4 H(+)(out)</text>
        <dbReference type="Rhea" id="RHEA:57888"/>
        <dbReference type="ChEBI" id="CHEBI:15378"/>
        <dbReference type="ChEBI" id="CHEBI:24646"/>
        <dbReference type="ChEBI" id="CHEBI:57540"/>
        <dbReference type="ChEBI" id="CHEBI:57945"/>
        <dbReference type="ChEBI" id="CHEBI:132124"/>
    </reaction>
</comment>
<dbReference type="GO" id="GO:0042773">
    <property type="term" value="P:ATP synthesis coupled electron transport"/>
    <property type="evidence" value="ECO:0007669"/>
    <property type="project" value="InterPro"/>
</dbReference>
<keyword evidence="5" id="KW-0830">Ubiquinone</keyword>
<evidence type="ECO:0000313" key="9">
    <source>
        <dbReference type="Proteomes" id="UP000029707"/>
    </source>
</evidence>
<evidence type="ECO:0000256" key="6">
    <source>
        <dbReference type="RuleBase" id="RU000320"/>
    </source>
</evidence>
<feature type="transmembrane region" description="Helical" evidence="5">
    <location>
        <begin position="44"/>
        <end position="61"/>
    </location>
</feature>
<dbReference type="GO" id="GO:0048038">
    <property type="term" value="F:quinone binding"/>
    <property type="evidence" value="ECO:0007669"/>
    <property type="project" value="UniProtKB-KW"/>
</dbReference>
<comment type="caution">
    <text evidence="8">The sequence shown here is derived from an EMBL/GenBank/DDBJ whole genome shotgun (WGS) entry which is preliminary data.</text>
</comment>
<keyword evidence="8" id="KW-0560">Oxidoreductase</keyword>
<keyword evidence="5" id="KW-1003">Cell membrane</keyword>
<keyword evidence="5" id="KW-0874">Quinone</keyword>
<feature type="transmembrane region" description="Helical" evidence="5">
    <location>
        <begin position="377"/>
        <end position="400"/>
    </location>
</feature>
<dbReference type="EMBL" id="JRMQ02000010">
    <property type="protein sequence ID" value="TLE00712.1"/>
    <property type="molecule type" value="Genomic_DNA"/>
</dbReference>
<dbReference type="NCBIfam" id="NF004444">
    <property type="entry name" value="PRK05777.2-2"/>
    <property type="match status" value="1"/>
</dbReference>
<feature type="transmembrane region" description="Helical" evidence="5">
    <location>
        <begin position="331"/>
        <end position="352"/>
    </location>
</feature>
<evidence type="ECO:0000256" key="3">
    <source>
        <dbReference type="ARBA" id="ARBA00022989"/>
    </source>
</evidence>
<comment type="subunit">
    <text evidence="5">NDH-1 is composed of 14 different subunits. Subunits NuoA, H, J, K, L, M, N constitute the membrane sector of the complex.</text>
</comment>
<dbReference type="NCBIfam" id="TIGR01770">
    <property type="entry name" value="NDH_I_N"/>
    <property type="match status" value="1"/>
</dbReference>
<keyword evidence="5" id="KW-0813">Transport</keyword>
<comment type="similarity">
    <text evidence="5">Belongs to the complex I subunit 2 family.</text>
</comment>
<keyword evidence="4 5" id="KW-0472">Membrane</keyword>
<dbReference type="GO" id="GO:0050136">
    <property type="term" value="F:NADH dehydrogenase (quinone) (non-electrogenic) activity"/>
    <property type="evidence" value="ECO:0007669"/>
    <property type="project" value="UniProtKB-UniRule"/>
</dbReference>
<comment type="function">
    <text evidence="5">NDH-1 shuttles electrons from NADH, via FMN and iron-sulfur (Fe-S) centers, to quinones in the respiratory chain. The immediate electron acceptor for the enzyme in this species is believed to be ubiquinone. Couples the redox reaction to proton translocation (for every two electrons transferred, four hydrogen ions are translocated across the cytoplasmic membrane), and thus conserves the redox energy in a proton gradient.</text>
</comment>
<dbReference type="InterPro" id="IPR001750">
    <property type="entry name" value="ND/Mrp_TM"/>
</dbReference>